<dbReference type="EMBL" id="LHQR01000029">
    <property type="protein sequence ID" value="KXG51678.1"/>
    <property type="molecule type" value="Genomic_DNA"/>
</dbReference>
<feature type="compositionally biased region" description="Low complexity" evidence="10">
    <location>
        <begin position="180"/>
        <end position="192"/>
    </location>
</feature>
<feature type="region of interest" description="Disordered" evidence="10">
    <location>
        <begin position="561"/>
        <end position="603"/>
    </location>
</feature>
<evidence type="ECO:0000256" key="8">
    <source>
        <dbReference type="ARBA" id="ARBA00023242"/>
    </source>
</evidence>
<keyword evidence="11" id="KW-0472">Membrane</keyword>
<evidence type="ECO:0000256" key="1">
    <source>
        <dbReference type="ARBA" id="ARBA00004090"/>
    </source>
</evidence>
<organism evidence="12 13">
    <name type="scientific">Penicillium patulum</name>
    <name type="common">Penicillium griseofulvum</name>
    <dbReference type="NCBI Taxonomy" id="5078"/>
    <lineage>
        <taxon>Eukaryota</taxon>
        <taxon>Fungi</taxon>
        <taxon>Dikarya</taxon>
        <taxon>Ascomycota</taxon>
        <taxon>Pezizomycotina</taxon>
        <taxon>Eurotiomycetes</taxon>
        <taxon>Eurotiomycetidae</taxon>
        <taxon>Eurotiales</taxon>
        <taxon>Aspergillaceae</taxon>
        <taxon>Penicillium</taxon>
    </lineage>
</organism>
<comment type="subcellular location">
    <subcellularLocation>
        <location evidence="2">Nucleus</location>
        <location evidence="2">Nucleolus</location>
    </subcellularLocation>
</comment>
<dbReference type="STRING" id="5078.A0A135LRS4"/>
<evidence type="ECO:0000256" key="11">
    <source>
        <dbReference type="SAM" id="Phobius"/>
    </source>
</evidence>
<feature type="region of interest" description="Disordered" evidence="10">
    <location>
        <begin position="166"/>
        <end position="345"/>
    </location>
</feature>
<keyword evidence="5" id="KW-0690">Ribosome biogenesis</keyword>
<name>A0A135LRS4_PENPA</name>
<feature type="compositionally biased region" description="Basic and acidic residues" evidence="10">
    <location>
        <begin position="41"/>
        <end position="70"/>
    </location>
</feature>
<evidence type="ECO:0000256" key="4">
    <source>
        <dbReference type="ARBA" id="ARBA00013564"/>
    </source>
</evidence>
<feature type="compositionally biased region" description="Low complexity" evidence="10">
    <location>
        <begin position="1"/>
        <end position="14"/>
    </location>
</feature>
<proteinExistence type="inferred from homology"/>
<keyword evidence="11" id="KW-0812">Transmembrane</keyword>
<evidence type="ECO:0000256" key="6">
    <source>
        <dbReference type="ARBA" id="ARBA00022552"/>
    </source>
</evidence>
<feature type="compositionally biased region" description="Basic residues" evidence="10">
    <location>
        <begin position="210"/>
        <end position="219"/>
    </location>
</feature>
<feature type="compositionally biased region" description="Basic residues" evidence="10">
    <location>
        <begin position="18"/>
        <end position="30"/>
    </location>
</feature>
<evidence type="ECO:0000256" key="2">
    <source>
        <dbReference type="ARBA" id="ARBA00004604"/>
    </source>
</evidence>
<keyword evidence="7 9" id="KW-0175">Coiled coil</keyword>
<keyword evidence="11" id="KW-1133">Transmembrane helix</keyword>
<keyword evidence="6" id="KW-0698">rRNA processing</keyword>
<protein>
    <recommendedName>
        <fullName evidence="4">rRNA-processing protein cgrA</fullName>
    </recommendedName>
</protein>
<dbReference type="GO" id="GO:0006364">
    <property type="term" value="P:rRNA processing"/>
    <property type="evidence" value="ECO:0007669"/>
    <property type="project" value="UniProtKB-KW"/>
</dbReference>
<feature type="compositionally biased region" description="Polar residues" evidence="10">
    <location>
        <begin position="166"/>
        <end position="179"/>
    </location>
</feature>
<dbReference type="SUPFAM" id="SSF58100">
    <property type="entry name" value="Bacterial hemolysins"/>
    <property type="match status" value="1"/>
</dbReference>
<dbReference type="OrthoDB" id="5419542at2759"/>
<dbReference type="GO" id="GO:0005730">
    <property type="term" value="C:nucleolus"/>
    <property type="evidence" value="ECO:0007669"/>
    <property type="project" value="UniProtKB-SubCell"/>
</dbReference>
<comment type="function">
    <text evidence="1">Involved in nucleolar integrity and required for processing of the pre-rRNA for the 60S ribosome subunit.</text>
</comment>
<sequence length="611" mass="69243">MSTSTATPVVPPTTGVRKNGKNWHGTKKAFRPTAGLTSYAKRQELKKQSDAVKELEREMKEEHEAERKARIQRIKDRREAKEEKLRYEKMAEKMHHKRLDRLKRREKRNKLLNSLIGLEPWRHRSPNSTLQPLQALQVFKPPKISKLPQAFFTECIAMEPPYKASFSTSRGVSATFPPTQSQNQSQQVSDVQSKSEDLSKFGSQESPKTDRRKSRRSHRHGSDDGPISPKGESASRHRTRPSPSPRSLDPSAFDGAKSHRHKHSKSRDLRFPNPMSHLASSASARGLLPTWSGGKDKDREGDDGLLRPVTREATQSRWGSESTTGLSDGRQGSLLDTPEQHERLAPIRRNEILSMDDLEKVRKRRKLGEEYLRSALTSIGTLATDVTRRLDYTYYNLLEKITALNSTISLFQELSDSASTLLNDFERETAGLDQDIRKQLNDLKGFEPQIQKADALEQRMKAGQQRVEELAKRLETVRHEIDSWEQRETEWQTRTSRRLRIFWGIVTSAVLVLVLALVIQNWPLFWFPHAGTSCLTMSNHSSPSVPPQSEVWDEVLDLARSSGSDAGPARYPSNLADRRESLAKAGPTSTVRSGYDTTPAEPDPLTVLIEL</sequence>
<feature type="transmembrane region" description="Helical" evidence="11">
    <location>
        <begin position="501"/>
        <end position="519"/>
    </location>
</feature>
<evidence type="ECO:0000256" key="5">
    <source>
        <dbReference type="ARBA" id="ARBA00022517"/>
    </source>
</evidence>
<evidence type="ECO:0000256" key="9">
    <source>
        <dbReference type="SAM" id="Coils"/>
    </source>
</evidence>
<keyword evidence="13" id="KW-1185">Reference proteome</keyword>
<evidence type="ECO:0000256" key="10">
    <source>
        <dbReference type="SAM" id="MobiDB-lite"/>
    </source>
</evidence>
<dbReference type="OMA" id="QRETEWQ"/>
<dbReference type="RefSeq" id="XP_040650214.1">
    <property type="nucleotide sequence ID" value="XM_040796784.1"/>
</dbReference>
<feature type="coiled-coil region" evidence="9">
    <location>
        <begin position="453"/>
        <end position="487"/>
    </location>
</feature>
<dbReference type="InterPro" id="IPR005579">
    <property type="entry name" value="Cgr1-like"/>
</dbReference>
<feature type="compositionally biased region" description="Basic and acidic residues" evidence="10">
    <location>
        <begin position="294"/>
        <end position="305"/>
    </location>
</feature>
<dbReference type="AlphaFoldDB" id="A0A135LRS4"/>
<gene>
    <name evidence="12" type="ORF">PGRI_090710</name>
</gene>
<evidence type="ECO:0000256" key="7">
    <source>
        <dbReference type="ARBA" id="ARBA00023054"/>
    </source>
</evidence>
<feature type="region of interest" description="Disordered" evidence="10">
    <location>
        <begin position="1"/>
        <end position="70"/>
    </location>
</feature>
<keyword evidence="8" id="KW-0539">Nucleus</keyword>
<feature type="compositionally biased region" description="Polar residues" evidence="10">
    <location>
        <begin position="312"/>
        <end position="326"/>
    </location>
</feature>
<dbReference type="Proteomes" id="UP000070168">
    <property type="component" value="Unassembled WGS sequence"/>
</dbReference>
<reference evidence="12 13" key="1">
    <citation type="journal article" date="2016" name="BMC Genomics">
        <title>Genome sequencing and secondary metabolism of the postharvest pathogen Penicillium griseofulvum.</title>
        <authorList>
            <person name="Banani H."/>
            <person name="Marcet-Houben M."/>
            <person name="Ballester A.R."/>
            <person name="Abbruscato P."/>
            <person name="Gonzalez-Candelas L."/>
            <person name="Gabaldon T."/>
            <person name="Spadaro D."/>
        </authorList>
    </citation>
    <scope>NUCLEOTIDE SEQUENCE [LARGE SCALE GENOMIC DNA]</scope>
    <source>
        <strain evidence="12 13">PG3</strain>
    </source>
</reference>
<accession>A0A135LRS4</accession>
<comment type="similarity">
    <text evidence="3">Belongs to the CGR1 family.</text>
</comment>
<evidence type="ECO:0000313" key="12">
    <source>
        <dbReference type="EMBL" id="KXG51678.1"/>
    </source>
</evidence>
<dbReference type="Pfam" id="PF03879">
    <property type="entry name" value="Cgr1"/>
    <property type="match status" value="1"/>
</dbReference>
<feature type="compositionally biased region" description="Polar residues" evidence="10">
    <location>
        <begin position="587"/>
        <end position="596"/>
    </location>
</feature>
<evidence type="ECO:0000256" key="3">
    <source>
        <dbReference type="ARBA" id="ARBA00007869"/>
    </source>
</evidence>
<comment type="caution">
    <text evidence="12">The sequence shown here is derived from an EMBL/GenBank/DDBJ whole genome shotgun (WGS) entry which is preliminary data.</text>
</comment>
<evidence type="ECO:0000313" key="13">
    <source>
        <dbReference type="Proteomes" id="UP000070168"/>
    </source>
</evidence>
<dbReference type="GeneID" id="63712084"/>